<dbReference type="Gene3D" id="3.40.50.2000">
    <property type="entry name" value="Glycogen Phosphorylase B"/>
    <property type="match status" value="2"/>
</dbReference>
<keyword evidence="3 7" id="KW-0808">Transferase</keyword>
<comment type="similarity">
    <text evidence="1">Belongs to the glycosyltransferase 28 family.</text>
</comment>
<sequence length="417" mass="44870">MRILIAAQGERTHFLGMVPLAWALRAAGHEVLVAGQPALMGAVAASGLPGAVVGPDFRLGRMLDRRGSDGAELDLTACDFGGDPGETLRGYARLVTWWLRVVNEPMFASSVALYRRWRPDLVLWEPTALAAPVAAEAVGAVHARILWSLDFLGRSRDAYLRAMAAWPPAARRDPLAEWLDGHAARWGVEFRERMTRGYFTLDYLPEPLRLQDAPGVRYVPLRYIPYNGRAVVPDWLLTPPERPRVCLTLGTSATERYGGFTLPLREVLTALGDLDAEIVATLPAAERGRLGALPPNVRPVGFTPLEPLARTCSAFVDQGGSGTFLTALTAGVPQLVVPHARMYDSGPLAERFAAQGAGLHLAPGEVTGEAVRDAVDLLLRDPSYTGAGLRLREGMEAAPSPGEVARDIGSLVSDHAG</sequence>
<feature type="domain" description="Erythromycin biosynthesis protein CIII-like C-terminal" evidence="5">
    <location>
        <begin position="266"/>
        <end position="408"/>
    </location>
</feature>
<accession>A0A1M6LQD7</accession>
<dbReference type="Pfam" id="PF21036">
    <property type="entry name" value="EryCIII-like_N"/>
    <property type="match status" value="1"/>
</dbReference>
<reference evidence="7 8" key="1">
    <citation type="submission" date="2016-11" db="EMBL/GenBank/DDBJ databases">
        <authorList>
            <person name="Jaros S."/>
            <person name="Januszkiewicz K."/>
            <person name="Wedrychowicz H."/>
        </authorList>
    </citation>
    <scope>NUCLEOTIDE SEQUENCE [LARGE SCALE GENOMIC DNA]</scope>
    <source>
        <strain evidence="7 8">CGMCC 4.5723</strain>
    </source>
</reference>
<dbReference type="InterPro" id="IPR010610">
    <property type="entry name" value="EryCIII-like_C"/>
</dbReference>
<dbReference type="PANTHER" id="PTHR48050:SF13">
    <property type="entry name" value="STEROL 3-BETA-GLUCOSYLTRANSFERASE UGT80A2"/>
    <property type="match status" value="1"/>
</dbReference>
<protein>
    <submittedName>
        <fullName evidence="7">Glycosyltransferase, activator-dependent family</fullName>
    </submittedName>
</protein>
<dbReference type="STRING" id="758803.SAMN05421803_10917"/>
<keyword evidence="2" id="KW-0328">Glycosyltransferase</keyword>
<dbReference type="Proteomes" id="UP000184452">
    <property type="component" value="Unassembled WGS sequence"/>
</dbReference>
<evidence type="ECO:0000259" key="5">
    <source>
        <dbReference type="Pfam" id="PF06722"/>
    </source>
</evidence>
<evidence type="ECO:0000256" key="4">
    <source>
        <dbReference type="SAM" id="MobiDB-lite"/>
    </source>
</evidence>
<dbReference type="GO" id="GO:0008194">
    <property type="term" value="F:UDP-glycosyltransferase activity"/>
    <property type="evidence" value="ECO:0007669"/>
    <property type="project" value="InterPro"/>
</dbReference>
<feature type="region of interest" description="Disordered" evidence="4">
    <location>
        <begin position="396"/>
        <end position="417"/>
    </location>
</feature>
<dbReference type="InterPro" id="IPR002213">
    <property type="entry name" value="UDP_glucos_trans"/>
</dbReference>
<keyword evidence="8" id="KW-1185">Reference proteome</keyword>
<feature type="domain" description="Erythromycin biosynthesis protein CIII-like N-terminal" evidence="6">
    <location>
        <begin position="22"/>
        <end position="250"/>
    </location>
</feature>
<dbReference type="RefSeq" id="WP_073380096.1">
    <property type="nucleotide sequence ID" value="NZ_FQZK01000009.1"/>
</dbReference>
<dbReference type="EMBL" id="FQZK01000009">
    <property type="protein sequence ID" value="SHJ73401.1"/>
    <property type="molecule type" value="Genomic_DNA"/>
</dbReference>
<dbReference type="CDD" id="cd03784">
    <property type="entry name" value="GT1_Gtf-like"/>
    <property type="match status" value="1"/>
</dbReference>
<dbReference type="InterPro" id="IPR050426">
    <property type="entry name" value="Glycosyltransferase_28"/>
</dbReference>
<dbReference type="GO" id="GO:0016758">
    <property type="term" value="F:hexosyltransferase activity"/>
    <property type="evidence" value="ECO:0007669"/>
    <property type="project" value="UniProtKB-ARBA"/>
</dbReference>
<dbReference type="GO" id="GO:0017000">
    <property type="term" value="P:antibiotic biosynthetic process"/>
    <property type="evidence" value="ECO:0007669"/>
    <property type="project" value="UniProtKB-ARBA"/>
</dbReference>
<evidence type="ECO:0000313" key="8">
    <source>
        <dbReference type="Proteomes" id="UP000184452"/>
    </source>
</evidence>
<dbReference type="AlphaFoldDB" id="A0A1M6LQD7"/>
<proteinExistence type="inferred from homology"/>
<evidence type="ECO:0000259" key="6">
    <source>
        <dbReference type="Pfam" id="PF21036"/>
    </source>
</evidence>
<organism evidence="7 8">
    <name type="scientific">Nocardiopsis flavescens</name>
    <dbReference type="NCBI Taxonomy" id="758803"/>
    <lineage>
        <taxon>Bacteria</taxon>
        <taxon>Bacillati</taxon>
        <taxon>Actinomycetota</taxon>
        <taxon>Actinomycetes</taxon>
        <taxon>Streptosporangiales</taxon>
        <taxon>Nocardiopsidaceae</taxon>
        <taxon>Nocardiopsis</taxon>
    </lineage>
</organism>
<dbReference type="FunFam" id="3.40.50.2000:FF:000072">
    <property type="entry name" value="Glycosyl transferase"/>
    <property type="match status" value="1"/>
</dbReference>
<dbReference type="SUPFAM" id="SSF53756">
    <property type="entry name" value="UDP-Glycosyltransferase/glycogen phosphorylase"/>
    <property type="match status" value="1"/>
</dbReference>
<dbReference type="Pfam" id="PF06722">
    <property type="entry name" value="EryCIII-like_C"/>
    <property type="match status" value="1"/>
</dbReference>
<dbReference type="OrthoDB" id="5488434at2"/>
<dbReference type="PANTHER" id="PTHR48050">
    <property type="entry name" value="STEROL 3-BETA-GLUCOSYLTRANSFERASE"/>
    <property type="match status" value="1"/>
</dbReference>
<evidence type="ECO:0000256" key="3">
    <source>
        <dbReference type="ARBA" id="ARBA00022679"/>
    </source>
</evidence>
<evidence type="ECO:0000256" key="2">
    <source>
        <dbReference type="ARBA" id="ARBA00022676"/>
    </source>
</evidence>
<dbReference type="InterPro" id="IPR048284">
    <property type="entry name" value="EryCIII-like_N"/>
</dbReference>
<gene>
    <name evidence="7" type="ORF">SAMN05421803_10917</name>
</gene>
<evidence type="ECO:0000256" key="1">
    <source>
        <dbReference type="ARBA" id="ARBA00006962"/>
    </source>
</evidence>
<name>A0A1M6LQD7_9ACTN</name>
<evidence type="ECO:0000313" key="7">
    <source>
        <dbReference type="EMBL" id="SHJ73401.1"/>
    </source>
</evidence>